<protein>
    <submittedName>
        <fullName evidence="2">RAS guanyl-releasing protein 3</fullName>
    </submittedName>
</protein>
<reference evidence="2" key="1">
    <citation type="journal article" date="2016" name="Ticks Tick Borne Dis.">
        <title>De novo assembly and annotation of the salivary gland transcriptome of Rhipicephalus appendiculatus male and female ticks during blood feeding.</title>
        <authorList>
            <person name="de Castro M.H."/>
            <person name="de Klerk D."/>
            <person name="Pienaar R."/>
            <person name="Latif A.A."/>
            <person name="Rees D.J."/>
            <person name="Mans B.J."/>
        </authorList>
    </citation>
    <scope>NUCLEOTIDE SEQUENCE</scope>
    <source>
        <tissue evidence="2">Salivary glands</tissue>
    </source>
</reference>
<feature type="compositionally biased region" description="Polar residues" evidence="1">
    <location>
        <begin position="85"/>
        <end position="98"/>
    </location>
</feature>
<dbReference type="EMBL" id="GEDV01012570">
    <property type="protein sequence ID" value="JAP75987.1"/>
    <property type="molecule type" value="Transcribed_RNA"/>
</dbReference>
<feature type="compositionally biased region" description="Basic and acidic residues" evidence="1">
    <location>
        <begin position="72"/>
        <end position="84"/>
    </location>
</feature>
<evidence type="ECO:0000313" key="2">
    <source>
        <dbReference type="EMBL" id="JAP75987.1"/>
    </source>
</evidence>
<proteinExistence type="predicted"/>
<name>A0A131YAR9_RHIAP</name>
<sequence length="98" mass="11353">MLDRPSEVYPDHSFKKRRLEDTSCAQRLPDLEQNQVSDVSSSSRSSQQQQQQQPRRFKQSRSESESAPLVHRTSDTRWKSEDGRSTATHSYGQTVRNT</sequence>
<organism evidence="2">
    <name type="scientific">Rhipicephalus appendiculatus</name>
    <name type="common">Brown ear tick</name>
    <dbReference type="NCBI Taxonomy" id="34631"/>
    <lineage>
        <taxon>Eukaryota</taxon>
        <taxon>Metazoa</taxon>
        <taxon>Ecdysozoa</taxon>
        <taxon>Arthropoda</taxon>
        <taxon>Chelicerata</taxon>
        <taxon>Arachnida</taxon>
        <taxon>Acari</taxon>
        <taxon>Parasitiformes</taxon>
        <taxon>Ixodida</taxon>
        <taxon>Ixodoidea</taxon>
        <taxon>Ixodidae</taxon>
        <taxon>Rhipicephalinae</taxon>
        <taxon>Rhipicephalus</taxon>
        <taxon>Rhipicephalus</taxon>
    </lineage>
</organism>
<feature type="region of interest" description="Disordered" evidence="1">
    <location>
        <begin position="1"/>
        <end position="98"/>
    </location>
</feature>
<dbReference type="AlphaFoldDB" id="A0A131YAR9"/>
<evidence type="ECO:0000256" key="1">
    <source>
        <dbReference type="SAM" id="MobiDB-lite"/>
    </source>
</evidence>
<feature type="compositionally biased region" description="Basic and acidic residues" evidence="1">
    <location>
        <begin position="1"/>
        <end position="21"/>
    </location>
</feature>
<accession>A0A131YAR9</accession>
<feature type="compositionally biased region" description="Low complexity" evidence="1">
    <location>
        <begin position="40"/>
        <end position="54"/>
    </location>
</feature>